<dbReference type="AlphaFoldDB" id="A0A4U8UKB7"/>
<keyword evidence="3" id="KW-1185">Reference proteome</keyword>
<evidence type="ECO:0000313" key="3">
    <source>
        <dbReference type="Proteomes" id="UP000298663"/>
    </source>
</evidence>
<dbReference type="EMBL" id="AZBU02000001">
    <property type="protein sequence ID" value="TMS33236.1"/>
    <property type="molecule type" value="Genomic_DNA"/>
</dbReference>
<dbReference type="Proteomes" id="UP000298663">
    <property type="component" value="Unassembled WGS sequence"/>
</dbReference>
<organism evidence="2 3">
    <name type="scientific">Steinernema carpocapsae</name>
    <name type="common">Entomopathogenic nematode</name>
    <dbReference type="NCBI Taxonomy" id="34508"/>
    <lineage>
        <taxon>Eukaryota</taxon>
        <taxon>Metazoa</taxon>
        <taxon>Ecdysozoa</taxon>
        <taxon>Nematoda</taxon>
        <taxon>Chromadorea</taxon>
        <taxon>Rhabditida</taxon>
        <taxon>Tylenchina</taxon>
        <taxon>Panagrolaimomorpha</taxon>
        <taxon>Strongyloidoidea</taxon>
        <taxon>Steinernematidae</taxon>
        <taxon>Steinernema</taxon>
    </lineage>
</organism>
<gene>
    <name evidence="2" type="ORF">L596_000998</name>
</gene>
<evidence type="ECO:0000313" key="2">
    <source>
        <dbReference type="EMBL" id="TMS33236.1"/>
    </source>
</evidence>
<accession>A0A4U8UKB7</accession>
<reference evidence="2 3" key="2">
    <citation type="journal article" date="2019" name="G3 (Bethesda)">
        <title>Hybrid Assembly of the Genome of the Entomopathogenic Nematode Steinernema carpocapsae Identifies the X-Chromosome.</title>
        <authorList>
            <person name="Serra L."/>
            <person name="Macchietto M."/>
            <person name="Macias-Munoz A."/>
            <person name="McGill C.J."/>
            <person name="Rodriguez I.M."/>
            <person name="Rodriguez B."/>
            <person name="Murad R."/>
            <person name="Mortazavi A."/>
        </authorList>
    </citation>
    <scope>NUCLEOTIDE SEQUENCE [LARGE SCALE GENOMIC DNA]</scope>
    <source>
        <strain evidence="2 3">ALL</strain>
    </source>
</reference>
<name>A0A4U8UKB7_STECR</name>
<proteinExistence type="predicted"/>
<comment type="caution">
    <text evidence="2">The sequence shown here is derived from an EMBL/GenBank/DDBJ whole genome shotgun (WGS) entry which is preliminary data.</text>
</comment>
<sequence>MIEIVKLKIDRKDIAERRIFAITEEFKGLFALSSGITEIPCLIKLVVAVDCYFRASAACHPFDVLALLRFPESHNSTTELAGKKHNSPSVPEFAAKTG</sequence>
<protein>
    <submittedName>
        <fullName evidence="2">Uncharacterized protein</fullName>
    </submittedName>
</protein>
<evidence type="ECO:0000256" key="1">
    <source>
        <dbReference type="SAM" id="MobiDB-lite"/>
    </source>
</evidence>
<reference evidence="2 3" key="1">
    <citation type="journal article" date="2015" name="Genome Biol.">
        <title>Comparative genomics of Steinernema reveals deeply conserved gene regulatory networks.</title>
        <authorList>
            <person name="Dillman A.R."/>
            <person name="Macchietto M."/>
            <person name="Porter C.F."/>
            <person name="Rogers A."/>
            <person name="Williams B."/>
            <person name="Antoshechkin I."/>
            <person name="Lee M.M."/>
            <person name="Goodwin Z."/>
            <person name="Lu X."/>
            <person name="Lewis E.E."/>
            <person name="Goodrich-Blair H."/>
            <person name="Stock S.P."/>
            <person name="Adams B.J."/>
            <person name="Sternberg P.W."/>
            <person name="Mortazavi A."/>
        </authorList>
    </citation>
    <scope>NUCLEOTIDE SEQUENCE [LARGE SCALE GENOMIC DNA]</scope>
    <source>
        <strain evidence="2 3">ALL</strain>
    </source>
</reference>
<feature type="region of interest" description="Disordered" evidence="1">
    <location>
        <begin position="76"/>
        <end position="98"/>
    </location>
</feature>